<organism evidence="2 3">
    <name type="scientific">Burkholderia theae</name>
    <dbReference type="NCBI Taxonomy" id="3143496"/>
    <lineage>
        <taxon>Bacteria</taxon>
        <taxon>Pseudomonadati</taxon>
        <taxon>Pseudomonadota</taxon>
        <taxon>Betaproteobacteria</taxon>
        <taxon>Burkholderiales</taxon>
        <taxon>Burkholderiaceae</taxon>
        <taxon>Burkholderia</taxon>
    </lineage>
</organism>
<keyword evidence="3" id="KW-1185">Reference proteome</keyword>
<keyword evidence="1" id="KW-0472">Membrane</keyword>
<name>A0ABU9WNC6_9BURK</name>
<dbReference type="RefSeq" id="WP_343494109.1">
    <property type="nucleotide sequence ID" value="NZ_JBCPYA010000013.1"/>
</dbReference>
<keyword evidence="1" id="KW-0812">Transmembrane</keyword>
<protein>
    <recommendedName>
        <fullName evidence="4">DUF2335 domain-containing protein</fullName>
    </recommendedName>
</protein>
<sequence length="143" mass="15234">MTDQRDQDAVTDEAGAIPVAHVQTVKARKTLSSLKRELSDEELGSSGVQKMLLGELDKLEEEKGELSGFREKYHQVNLQLAIANAKVKTTVAADTIFGAMITLGALIAGYAPSVWDKQPTGWLCLAVGPAAIAIGIAAKVLMK</sequence>
<keyword evidence="1" id="KW-1133">Transmembrane helix</keyword>
<comment type="caution">
    <text evidence="2">The sequence shown here is derived from an EMBL/GenBank/DDBJ whole genome shotgun (WGS) entry which is preliminary data.</text>
</comment>
<feature type="transmembrane region" description="Helical" evidence="1">
    <location>
        <begin position="96"/>
        <end position="114"/>
    </location>
</feature>
<proteinExistence type="predicted"/>
<gene>
    <name evidence="2" type="ORF">VOI36_27115</name>
</gene>
<reference evidence="2 3" key="1">
    <citation type="submission" date="2024-05" db="EMBL/GenBank/DDBJ databases">
        <title>Burkholderia sp. Nov. a novel bacteria isolated from rhizosphere soil of Camellia sinensis.</title>
        <authorList>
            <person name="Dong Y."/>
        </authorList>
    </citation>
    <scope>NUCLEOTIDE SEQUENCE [LARGE SCALE GENOMIC DNA]</scope>
    <source>
        <strain evidence="2 3">GS2Y</strain>
    </source>
</reference>
<evidence type="ECO:0000313" key="3">
    <source>
        <dbReference type="Proteomes" id="UP001466933"/>
    </source>
</evidence>
<dbReference type="EMBL" id="JBCPYA010000013">
    <property type="protein sequence ID" value="MEN2473585.1"/>
    <property type="molecule type" value="Genomic_DNA"/>
</dbReference>
<accession>A0ABU9WNC6</accession>
<evidence type="ECO:0000256" key="1">
    <source>
        <dbReference type="SAM" id="Phobius"/>
    </source>
</evidence>
<dbReference type="Proteomes" id="UP001466933">
    <property type="component" value="Unassembled WGS sequence"/>
</dbReference>
<evidence type="ECO:0000313" key="2">
    <source>
        <dbReference type="EMBL" id="MEN2473585.1"/>
    </source>
</evidence>
<feature type="transmembrane region" description="Helical" evidence="1">
    <location>
        <begin position="120"/>
        <end position="142"/>
    </location>
</feature>
<evidence type="ECO:0008006" key="4">
    <source>
        <dbReference type="Google" id="ProtNLM"/>
    </source>
</evidence>